<evidence type="ECO:0000313" key="3">
    <source>
        <dbReference type="Proteomes" id="UP000318582"/>
    </source>
</evidence>
<gene>
    <name evidence="2" type="ORF">PhCBS80983_g02588</name>
</gene>
<proteinExistence type="predicted"/>
<organism evidence="2 3">
    <name type="scientific">Powellomyces hirtus</name>
    <dbReference type="NCBI Taxonomy" id="109895"/>
    <lineage>
        <taxon>Eukaryota</taxon>
        <taxon>Fungi</taxon>
        <taxon>Fungi incertae sedis</taxon>
        <taxon>Chytridiomycota</taxon>
        <taxon>Chytridiomycota incertae sedis</taxon>
        <taxon>Chytridiomycetes</taxon>
        <taxon>Spizellomycetales</taxon>
        <taxon>Powellomycetaceae</taxon>
        <taxon>Powellomyces</taxon>
    </lineage>
</organism>
<sequence>MRFLRTATHLSARAMRRAKPSAAFRAANMSAMGSGIGIDPAARIFASINQHTAAMHSLGGAAPSVLEALKDSTTASISPSGCGILAILEEAEDEESHCNTKPGRRRAGQTEFVDDDHGT</sequence>
<reference evidence="2 3" key="1">
    <citation type="journal article" date="2019" name="Sci. Rep.">
        <title>Comparative genomics of chytrid fungi reveal insights into the obligate biotrophic and pathogenic lifestyle of Synchytrium endobioticum.</title>
        <authorList>
            <person name="van de Vossenberg B.T.L.H."/>
            <person name="Warris S."/>
            <person name="Nguyen H.D.T."/>
            <person name="van Gent-Pelzer M.P.E."/>
            <person name="Joly D.L."/>
            <person name="van de Geest H.C."/>
            <person name="Bonants P.J.M."/>
            <person name="Smith D.S."/>
            <person name="Levesque C.A."/>
            <person name="van der Lee T.A.J."/>
        </authorList>
    </citation>
    <scope>NUCLEOTIDE SEQUENCE [LARGE SCALE GENOMIC DNA]</scope>
    <source>
        <strain evidence="2 3">CBS 809.83</strain>
    </source>
</reference>
<dbReference type="AlphaFoldDB" id="A0A507E586"/>
<dbReference type="Proteomes" id="UP000318582">
    <property type="component" value="Unassembled WGS sequence"/>
</dbReference>
<evidence type="ECO:0000256" key="1">
    <source>
        <dbReference type="SAM" id="MobiDB-lite"/>
    </source>
</evidence>
<dbReference type="EMBL" id="QEAQ01000027">
    <property type="protein sequence ID" value="TPX59233.1"/>
    <property type="molecule type" value="Genomic_DNA"/>
</dbReference>
<keyword evidence="3" id="KW-1185">Reference proteome</keyword>
<accession>A0A507E586</accession>
<evidence type="ECO:0000313" key="2">
    <source>
        <dbReference type="EMBL" id="TPX59233.1"/>
    </source>
</evidence>
<name>A0A507E586_9FUNG</name>
<comment type="caution">
    <text evidence="2">The sequence shown here is derived from an EMBL/GenBank/DDBJ whole genome shotgun (WGS) entry which is preliminary data.</text>
</comment>
<protein>
    <submittedName>
        <fullName evidence="2">Uncharacterized protein</fullName>
    </submittedName>
</protein>
<feature type="region of interest" description="Disordered" evidence="1">
    <location>
        <begin position="93"/>
        <end position="119"/>
    </location>
</feature>